<sequence length="93" mass="10039">MFKALDGDSFLTLGLLCVAFELVFRFFRGTSSDSSSLNDVVGVFTFSDPAANPSSDSDRANSGLLVTRLRFTAFKGVSSSDEDIPNPNNFFLA</sequence>
<comment type="caution">
    <text evidence="1">The sequence shown here is derived from an EMBL/GenBank/DDBJ whole genome shotgun (WGS) entry which is preliminary data.</text>
</comment>
<organism evidence="1 2">
    <name type="scientific">Ogataea polymorpha</name>
    <dbReference type="NCBI Taxonomy" id="460523"/>
    <lineage>
        <taxon>Eukaryota</taxon>
        <taxon>Fungi</taxon>
        <taxon>Dikarya</taxon>
        <taxon>Ascomycota</taxon>
        <taxon>Saccharomycotina</taxon>
        <taxon>Pichiomycetes</taxon>
        <taxon>Pichiales</taxon>
        <taxon>Pichiaceae</taxon>
        <taxon>Ogataea</taxon>
    </lineage>
</organism>
<evidence type="ECO:0000313" key="2">
    <source>
        <dbReference type="Proteomes" id="UP000788993"/>
    </source>
</evidence>
<evidence type="ECO:0000313" key="1">
    <source>
        <dbReference type="EMBL" id="KAH3669821.1"/>
    </source>
</evidence>
<protein>
    <submittedName>
        <fullName evidence="1">Uncharacterized protein</fullName>
    </submittedName>
</protein>
<gene>
    <name evidence="1" type="ORF">OGATHE_002633</name>
</gene>
<dbReference type="AlphaFoldDB" id="A0A9P8PDI2"/>
<name>A0A9P8PDI2_9ASCO</name>
<keyword evidence="2" id="KW-1185">Reference proteome</keyword>
<proteinExistence type="predicted"/>
<accession>A0A9P8PDI2</accession>
<reference evidence="1" key="1">
    <citation type="journal article" date="2021" name="Open Biol.">
        <title>Shared evolutionary footprints suggest mitochondrial oxidative damage underlies multiple complex I losses in fungi.</title>
        <authorList>
            <person name="Schikora-Tamarit M.A."/>
            <person name="Marcet-Houben M."/>
            <person name="Nosek J."/>
            <person name="Gabaldon T."/>
        </authorList>
    </citation>
    <scope>NUCLEOTIDE SEQUENCE</scope>
    <source>
        <strain evidence="1">NCAIM Y.01608</strain>
    </source>
</reference>
<reference evidence="1" key="2">
    <citation type="submission" date="2021-01" db="EMBL/GenBank/DDBJ databases">
        <authorList>
            <person name="Schikora-Tamarit M.A."/>
        </authorList>
    </citation>
    <scope>NUCLEOTIDE SEQUENCE</scope>
    <source>
        <strain evidence="1">NCAIM Y.01608</strain>
    </source>
</reference>
<dbReference type="Proteomes" id="UP000788993">
    <property type="component" value="Unassembled WGS sequence"/>
</dbReference>
<dbReference type="EMBL" id="JAEUBD010000983">
    <property type="protein sequence ID" value="KAH3669821.1"/>
    <property type="molecule type" value="Genomic_DNA"/>
</dbReference>